<reference evidence="2 3" key="2">
    <citation type="journal article" date="2015" name="Syst. Appl. Microbiol.">
        <title>Nitrincola nitratireducens sp. nov. isolated from a haloalkaline crater lake.</title>
        <authorList>
            <person name="Singh A."/>
            <person name="Vaidya B."/>
            <person name="Tanuku N.R."/>
            <person name="Pinnaka A.K."/>
        </authorList>
    </citation>
    <scope>NUCLEOTIDE SEQUENCE [LARGE SCALE GENOMIC DNA]</scope>
    <source>
        <strain evidence="2 3">AK23</strain>
    </source>
</reference>
<proteinExistence type="predicted"/>
<evidence type="ECO:0000256" key="1">
    <source>
        <dbReference type="SAM" id="Phobius"/>
    </source>
</evidence>
<reference evidence="3" key="1">
    <citation type="submission" date="2012-11" db="EMBL/GenBank/DDBJ databases">
        <authorList>
            <person name="Singh A."/>
            <person name="Pinnaka A.K."/>
            <person name="Vaidya B."/>
        </authorList>
    </citation>
    <scope>NUCLEOTIDE SEQUENCE [LARGE SCALE GENOMIC DNA]</scope>
    <source>
        <strain evidence="3">AK23</strain>
    </source>
</reference>
<gene>
    <name evidence="2" type="ORF">D791_01005</name>
</gene>
<protein>
    <submittedName>
        <fullName evidence="2">Uncharacterized protein</fullName>
    </submittedName>
</protein>
<feature type="transmembrane region" description="Helical" evidence="1">
    <location>
        <begin position="12"/>
        <end position="31"/>
    </location>
</feature>
<evidence type="ECO:0000313" key="3">
    <source>
        <dbReference type="Proteomes" id="UP000019464"/>
    </source>
</evidence>
<dbReference type="RefSeq" id="WP_272944811.1">
    <property type="nucleotide sequence ID" value="NZ_AONB01000003.1"/>
</dbReference>
<name>W9V5A9_9GAMM</name>
<sequence>MFGIDVHSLEVLVPSLIGVVGITAAMIWAGVKMRQLMNEDQKK</sequence>
<evidence type="ECO:0000313" key="2">
    <source>
        <dbReference type="EMBL" id="EXJ12116.1"/>
    </source>
</evidence>
<keyword evidence="3" id="KW-1185">Reference proteome</keyword>
<comment type="caution">
    <text evidence="2">The sequence shown here is derived from an EMBL/GenBank/DDBJ whole genome shotgun (WGS) entry which is preliminary data.</text>
</comment>
<organism evidence="2 3">
    <name type="scientific">Nitrincola nitratireducens</name>
    <dbReference type="NCBI Taxonomy" id="1229521"/>
    <lineage>
        <taxon>Bacteria</taxon>
        <taxon>Pseudomonadati</taxon>
        <taxon>Pseudomonadota</taxon>
        <taxon>Gammaproteobacteria</taxon>
        <taxon>Oceanospirillales</taxon>
        <taxon>Oceanospirillaceae</taxon>
        <taxon>Nitrincola</taxon>
    </lineage>
</organism>
<accession>W9V5A9</accession>
<dbReference type="EMBL" id="AONB01000003">
    <property type="protein sequence ID" value="EXJ12116.1"/>
    <property type="molecule type" value="Genomic_DNA"/>
</dbReference>
<keyword evidence="1" id="KW-1133">Transmembrane helix</keyword>
<dbReference type="AlphaFoldDB" id="W9V5A9"/>
<keyword evidence="1" id="KW-0472">Membrane</keyword>
<dbReference type="Proteomes" id="UP000019464">
    <property type="component" value="Unassembled WGS sequence"/>
</dbReference>
<keyword evidence="1" id="KW-0812">Transmembrane</keyword>